<dbReference type="OrthoDB" id="5414982at2759"/>
<evidence type="ECO:0000313" key="2">
    <source>
        <dbReference type="Proteomes" id="UP000664203"/>
    </source>
</evidence>
<protein>
    <submittedName>
        <fullName evidence="1">Uncharacterized protein</fullName>
    </submittedName>
</protein>
<reference evidence="1" key="1">
    <citation type="submission" date="2021-03" db="EMBL/GenBank/DDBJ databases">
        <authorList>
            <person name="Tagirdzhanova G."/>
        </authorList>
    </citation>
    <scope>NUCLEOTIDE SEQUENCE</scope>
</reference>
<comment type="caution">
    <text evidence="1">The sequence shown here is derived from an EMBL/GenBank/DDBJ whole genome shotgun (WGS) entry which is preliminary data.</text>
</comment>
<dbReference type="EMBL" id="CAJPDR010000138">
    <property type="protein sequence ID" value="CAF9920716.1"/>
    <property type="molecule type" value="Genomic_DNA"/>
</dbReference>
<sequence length="352" mass="38601">MNLTSFNIIAATAFSVRFIYAFPASLSLVVSSGFPVGLSNYLPALNVSFPTNVTDANSIFVEGCGDERPNVNRAYNLARAAANVAKADVFRGTDSPFGFSAMFKSDRSKYPVSYYLNMIYDSMGLINLKPYIAHPTPPRLACVHQNSATIYKGLQLGYDPWQRCSNPWPAQRSPQTWYAVGTAYIFLCPDFHYQAPAPAGNHCPAVVDNTFVGDVDVFYGNYQMYTLMYELIRFYLQKTSLGIKSLPKEVFDWNHCVAYSIDSSVKNPTNLLLYIALVQQQCLAAPNPSEPPFAPPSRTTTPSAVHMWQTTTPTIPTMTTNAQLTASSAQVAVASVGAVVPPMLPLAYSETS</sequence>
<organism evidence="1 2">
    <name type="scientific">Alectoria fallacina</name>
    <dbReference type="NCBI Taxonomy" id="1903189"/>
    <lineage>
        <taxon>Eukaryota</taxon>
        <taxon>Fungi</taxon>
        <taxon>Dikarya</taxon>
        <taxon>Ascomycota</taxon>
        <taxon>Pezizomycotina</taxon>
        <taxon>Lecanoromycetes</taxon>
        <taxon>OSLEUM clade</taxon>
        <taxon>Lecanoromycetidae</taxon>
        <taxon>Lecanorales</taxon>
        <taxon>Lecanorineae</taxon>
        <taxon>Parmeliaceae</taxon>
        <taxon>Alectoria</taxon>
    </lineage>
</organism>
<gene>
    <name evidence="1" type="ORF">ALECFALPRED_001610</name>
</gene>
<dbReference type="AlphaFoldDB" id="A0A8H3F9R0"/>
<dbReference type="Proteomes" id="UP000664203">
    <property type="component" value="Unassembled WGS sequence"/>
</dbReference>
<keyword evidence="2" id="KW-1185">Reference proteome</keyword>
<evidence type="ECO:0000313" key="1">
    <source>
        <dbReference type="EMBL" id="CAF9920716.1"/>
    </source>
</evidence>
<name>A0A8H3F9R0_9LECA</name>
<accession>A0A8H3F9R0</accession>
<proteinExistence type="predicted"/>